<proteinExistence type="predicted"/>
<feature type="transmembrane region" description="Helical" evidence="1">
    <location>
        <begin position="43"/>
        <end position="63"/>
    </location>
</feature>
<gene>
    <name evidence="2" type="ORF">BDV96DRAFT_651996</name>
</gene>
<evidence type="ECO:0000313" key="2">
    <source>
        <dbReference type="EMBL" id="KAF2109568.1"/>
    </source>
</evidence>
<evidence type="ECO:0000313" key="3">
    <source>
        <dbReference type="Proteomes" id="UP000799770"/>
    </source>
</evidence>
<keyword evidence="1" id="KW-0472">Membrane</keyword>
<keyword evidence="1" id="KW-1133">Transmembrane helix</keyword>
<name>A0A6A5YU00_9PLEO</name>
<protein>
    <submittedName>
        <fullName evidence="2">Uncharacterized protein</fullName>
    </submittedName>
</protein>
<evidence type="ECO:0000256" key="1">
    <source>
        <dbReference type="SAM" id="Phobius"/>
    </source>
</evidence>
<organism evidence="2 3">
    <name type="scientific">Lophiotrema nucula</name>
    <dbReference type="NCBI Taxonomy" id="690887"/>
    <lineage>
        <taxon>Eukaryota</taxon>
        <taxon>Fungi</taxon>
        <taxon>Dikarya</taxon>
        <taxon>Ascomycota</taxon>
        <taxon>Pezizomycotina</taxon>
        <taxon>Dothideomycetes</taxon>
        <taxon>Pleosporomycetidae</taxon>
        <taxon>Pleosporales</taxon>
        <taxon>Lophiotremataceae</taxon>
        <taxon>Lophiotrema</taxon>
    </lineage>
</organism>
<accession>A0A6A5YU00</accession>
<keyword evidence="3" id="KW-1185">Reference proteome</keyword>
<dbReference type="Proteomes" id="UP000799770">
    <property type="component" value="Unassembled WGS sequence"/>
</dbReference>
<keyword evidence="1" id="KW-0812">Transmembrane</keyword>
<sequence>MPSSDLPFRTEEVFPAKLPPRPPSSRTKQFILNVWERLKNLEVWGAIVLAIVVVALIAVLATLGAKGMLTGHPTAQTPTTRPGTVYVTQTVNTTVTGSPITIPVTQMQSTVVVTMTASASQTAASLLPLL</sequence>
<dbReference type="AlphaFoldDB" id="A0A6A5YU00"/>
<reference evidence="2" key="1">
    <citation type="journal article" date="2020" name="Stud. Mycol.">
        <title>101 Dothideomycetes genomes: a test case for predicting lifestyles and emergence of pathogens.</title>
        <authorList>
            <person name="Haridas S."/>
            <person name="Albert R."/>
            <person name="Binder M."/>
            <person name="Bloem J."/>
            <person name="Labutti K."/>
            <person name="Salamov A."/>
            <person name="Andreopoulos B."/>
            <person name="Baker S."/>
            <person name="Barry K."/>
            <person name="Bills G."/>
            <person name="Bluhm B."/>
            <person name="Cannon C."/>
            <person name="Castanera R."/>
            <person name="Culley D."/>
            <person name="Daum C."/>
            <person name="Ezra D."/>
            <person name="Gonzalez J."/>
            <person name="Henrissat B."/>
            <person name="Kuo A."/>
            <person name="Liang C."/>
            <person name="Lipzen A."/>
            <person name="Lutzoni F."/>
            <person name="Magnuson J."/>
            <person name="Mondo S."/>
            <person name="Nolan M."/>
            <person name="Ohm R."/>
            <person name="Pangilinan J."/>
            <person name="Park H.-J."/>
            <person name="Ramirez L."/>
            <person name="Alfaro M."/>
            <person name="Sun H."/>
            <person name="Tritt A."/>
            <person name="Yoshinaga Y."/>
            <person name="Zwiers L.-H."/>
            <person name="Turgeon B."/>
            <person name="Goodwin S."/>
            <person name="Spatafora J."/>
            <person name="Crous P."/>
            <person name="Grigoriev I."/>
        </authorList>
    </citation>
    <scope>NUCLEOTIDE SEQUENCE</scope>
    <source>
        <strain evidence="2">CBS 627.86</strain>
    </source>
</reference>
<dbReference type="EMBL" id="ML977342">
    <property type="protein sequence ID" value="KAF2109568.1"/>
    <property type="molecule type" value="Genomic_DNA"/>
</dbReference>